<dbReference type="PANTHER" id="PTHR47767:SF1">
    <property type="entry name" value="ADHESION G PROTEIN-COUPLED RECEPTOR G7"/>
    <property type="match status" value="1"/>
</dbReference>
<gene>
    <name evidence="12" type="ORF">MEDL_4996</name>
</gene>
<accession>A0A8S3Q314</accession>
<dbReference type="AlphaFoldDB" id="A0A8S3Q314"/>
<keyword evidence="13" id="KW-1185">Reference proteome</keyword>
<dbReference type="InterPro" id="IPR000203">
    <property type="entry name" value="GPS"/>
</dbReference>
<dbReference type="PROSITE" id="PS50261">
    <property type="entry name" value="G_PROTEIN_RECEP_F2_4"/>
    <property type="match status" value="1"/>
</dbReference>
<comment type="similarity">
    <text evidence="2">Belongs to the G-protein coupled receptor 2 family. Adhesion G-protein coupled receptor (ADGR) subfamily.</text>
</comment>
<organism evidence="12 13">
    <name type="scientific">Mytilus edulis</name>
    <name type="common">Blue mussel</name>
    <dbReference type="NCBI Taxonomy" id="6550"/>
    <lineage>
        <taxon>Eukaryota</taxon>
        <taxon>Metazoa</taxon>
        <taxon>Spiralia</taxon>
        <taxon>Lophotrochozoa</taxon>
        <taxon>Mollusca</taxon>
        <taxon>Bivalvia</taxon>
        <taxon>Autobranchia</taxon>
        <taxon>Pteriomorphia</taxon>
        <taxon>Mytilida</taxon>
        <taxon>Mytiloidea</taxon>
        <taxon>Mytilidae</taxon>
        <taxon>Mytilinae</taxon>
        <taxon>Mytilus</taxon>
    </lineage>
</organism>
<dbReference type="InterPro" id="IPR000832">
    <property type="entry name" value="GPCR_2_secretin-like"/>
</dbReference>
<evidence type="ECO:0000313" key="12">
    <source>
        <dbReference type="EMBL" id="CAG2189635.1"/>
    </source>
</evidence>
<dbReference type="SMART" id="SM00303">
    <property type="entry name" value="GPS"/>
    <property type="match status" value="1"/>
</dbReference>
<protein>
    <submittedName>
        <fullName evidence="12">Uncharacterized protein</fullName>
    </submittedName>
</protein>
<dbReference type="GO" id="GO:0007166">
    <property type="term" value="P:cell surface receptor signaling pathway"/>
    <property type="evidence" value="ECO:0007669"/>
    <property type="project" value="InterPro"/>
</dbReference>
<evidence type="ECO:0000256" key="8">
    <source>
        <dbReference type="SAM" id="MobiDB-lite"/>
    </source>
</evidence>
<reference evidence="12" key="1">
    <citation type="submission" date="2021-03" db="EMBL/GenBank/DDBJ databases">
        <authorList>
            <person name="Bekaert M."/>
        </authorList>
    </citation>
    <scope>NUCLEOTIDE SEQUENCE</scope>
</reference>
<evidence type="ECO:0000256" key="6">
    <source>
        <dbReference type="ARBA" id="ARBA00023157"/>
    </source>
</evidence>
<dbReference type="InterPro" id="IPR046338">
    <property type="entry name" value="GAIN_dom_sf"/>
</dbReference>
<dbReference type="Gene3D" id="2.60.220.50">
    <property type="match status" value="1"/>
</dbReference>
<feature type="transmembrane region" description="Helical" evidence="9">
    <location>
        <begin position="916"/>
        <end position="934"/>
    </location>
</feature>
<dbReference type="InterPro" id="IPR057244">
    <property type="entry name" value="GAIN_B"/>
</dbReference>
<sequence length="1152" mass="130381">MINLEKNLTPLIKWSYSYRERAFVFRLSNNLFILPVLVAVEAQYCPSSWDKVYRSYSRFGICVKRLPRVVTWQEGEQMCKDLIGTPLAWNESLLYEPQSQGTFTFTENEIWSSLVLKNMKLFHSGAPMTSIGLSPFNTPYSQSIDIQWDADQPTLNSGECVSINSNKTAQFSSCSEQKFMYCQRYRVKPTVSQRMNFWYKDPLADSNTCDKIAYTDGGTFSSTEDCNTKLPYMCEIKGKVETDKQMFISISVIPWRDDRIMHTLCNLSRPLLPGENIYISINYRPISRDRIIALDDTGLQYLGDLSSIYQRVVRNGIHLCEVTGLHNKQKWSAEFLYQEPVTKSIWFMGSIDYSPSMPPTEIVKYNLATEPELRQQKELTSPTDYLNQEWMNIVQSLGESSTGYYSTRVVGFSDSGNSMNFEIMLQLLKPYSMALEQVIIFDLRERIVQYFQLTRRRREVSNFGFVPSSLIIQSTQICGGKVFIPDLGTTVNFLPVKFGLIAISSEICITDKQPLATSSCVGGIGITTKFVDIQVNQKCLFGDLSTSAVTDTLRNLTEVNIDENTVNKVLETVKNLTSDPTPLTSIDIINTAEILVKASNVSNLNERALTDILDTINSVLSVEPETIKLAQEDGSATNRLLEVINTIPRFLDLQGQPGIRWVRENILMEVYDISALSSTIFGIQIEGGSFPVALTNSTIQNLINGSNVNLETVDAAIILPVELINKFPNATRISFNIYRNWNLFSVRSDVRQYLPNSRVIASSIFIDGIPVRSLGEYEVQTLFYPTADVESSVCGYWNYDLYDTSGGWATDGCQLNKTEYGRYVCVCDHLTNFAVIVNIGGQDNLVESLAMDIISWIGLILSIIGLSLTIVSFIVFKHLRKGRAQQTLFNLALSLLCFLIIFIVGIGQTQDLKGCIAVAVLLHYFILVAFMWMLMEGILQYLRFVKVLGTYIPNFILKTAVPAWGIPLIPVIIVLAYDHELYIGGNKACWMSLSAFYYAFIIPVGVIILANIIIFIMILKNLWGRSKGLQSNQSEKKRAMMNLRASLTVLVLLGLTWIFGFFTIEKASIVFQYIFTILNVLQGFIIFILFTAREKRVRQNWQKLCCKRTTKEKYLQSDTNTDRNRSKDRILTSSTNDDTKFTGEDQNTSSCI</sequence>
<dbReference type="FunFam" id="1.20.1070.10:FF:000058">
    <property type="entry name" value="Adhesion G protein-coupled receptor F5"/>
    <property type="match status" value="1"/>
</dbReference>
<dbReference type="Gene3D" id="3.10.100.10">
    <property type="entry name" value="Mannose-Binding Protein A, subunit A"/>
    <property type="match status" value="1"/>
</dbReference>
<comment type="subcellular location">
    <subcellularLocation>
        <location evidence="1">Membrane</location>
        <topology evidence="1">Multi-pass membrane protein</topology>
    </subcellularLocation>
</comment>
<name>A0A8S3Q314_MYTED</name>
<dbReference type="Pfam" id="PF00002">
    <property type="entry name" value="7tm_2"/>
    <property type="match status" value="1"/>
</dbReference>
<comment type="caution">
    <text evidence="12">The sequence shown here is derived from an EMBL/GenBank/DDBJ whole genome shotgun (WGS) entry which is preliminary data.</text>
</comment>
<evidence type="ECO:0000256" key="4">
    <source>
        <dbReference type="ARBA" id="ARBA00022989"/>
    </source>
</evidence>
<evidence type="ECO:0000256" key="2">
    <source>
        <dbReference type="ARBA" id="ARBA00007343"/>
    </source>
</evidence>
<evidence type="ECO:0000256" key="9">
    <source>
        <dbReference type="SAM" id="Phobius"/>
    </source>
</evidence>
<dbReference type="Proteomes" id="UP000683360">
    <property type="component" value="Unassembled WGS sequence"/>
</dbReference>
<dbReference type="OrthoDB" id="10037534at2759"/>
<dbReference type="InterPro" id="IPR017981">
    <property type="entry name" value="GPCR_2-like_7TM"/>
</dbReference>
<dbReference type="PRINTS" id="PR00249">
    <property type="entry name" value="GPCRSECRETIN"/>
</dbReference>
<feature type="compositionally biased region" description="Basic and acidic residues" evidence="8">
    <location>
        <begin position="1116"/>
        <end position="1130"/>
    </location>
</feature>
<proteinExistence type="inferred from homology"/>
<feature type="transmembrane region" description="Helical" evidence="9">
    <location>
        <begin position="955"/>
        <end position="977"/>
    </location>
</feature>
<dbReference type="EMBL" id="CAJPWZ010000299">
    <property type="protein sequence ID" value="CAG2189635.1"/>
    <property type="molecule type" value="Genomic_DNA"/>
</dbReference>
<keyword evidence="6" id="KW-1015">Disulfide bond</keyword>
<feature type="transmembrane region" description="Helical" evidence="9">
    <location>
        <begin position="997"/>
        <end position="1022"/>
    </location>
</feature>
<dbReference type="InterPro" id="IPR053066">
    <property type="entry name" value="ADGR_G7"/>
</dbReference>
<feature type="region of interest" description="Disordered" evidence="8">
    <location>
        <begin position="1116"/>
        <end position="1152"/>
    </location>
</feature>
<dbReference type="CDD" id="cd15040">
    <property type="entry name" value="7tmB2_Adhesion"/>
    <property type="match status" value="1"/>
</dbReference>
<feature type="domain" description="GAIN-B" evidence="10">
    <location>
        <begin position="694"/>
        <end position="843"/>
    </location>
</feature>
<feature type="transmembrane region" description="Helical" evidence="9">
    <location>
        <begin position="1043"/>
        <end position="1064"/>
    </location>
</feature>
<keyword evidence="7" id="KW-0325">Glycoprotein</keyword>
<keyword evidence="5 9" id="KW-0472">Membrane</keyword>
<evidence type="ECO:0000256" key="7">
    <source>
        <dbReference type="ARBA" id="ARBA00023180"/>
    </source>
</evidence>
<feature type="domain" description="G-protein coupled receptors family 2 profile 2" evidence="11">
    <location>
        <begin position="851"/>
        <end position="1094"/>
    </location>
</feature>
<evidence type="ECO:0000259" key="11">
    <source>
        <dbReference type="PROSITE" id="PS50261"/>
    </source>
</evidence>
<dbReference type="PANTHER" id="PTHR47767">
    <property type="entry name" value="ADHESION G PROTEIN-COUPLED RECEPTOR G7"/>
    <property type="match status" value="1"/>
</dbReference>
<evidence type="ECO:0000256" key="5">
    <source>
        <dbReference type="ARBA" id="ARBA00023136"/>
    </source>
</evidence>
<dbReference type="Gene3D" id="1.20.1070.10">
    <property type="entry name" value="Rhodopsin 7-helix transmembrane proteins"/>
    <property type="match status" value="1"/>
</dbReference>
<dbReference type="InterPro" id="IPR016186">
    <property type="entry name" value="C-type_lectin-like/link_sf"/>
</dbReference>
<evidence type="ECO:0000256" key="1">
    <source>
        <dbReference type="ARBA" id="ARBA00004141"/>
    </source>
</evidence>
<dbReference type="Pfam" id="PF01825">
    <property type="entry name" value="GPS"/>
    <property type="match status" value="1"/>
</dbReference>
<evidence type="ECO:0000256" key="3">
    <source>
        <dbReference type="ARBA" id="ARBA00022692"/>
    </source>
</evidence>
<feature type="transmembrane region" description="Helical" evidence="9">
    <location>
        <begin position="888"/>
        <end position="910"/>
    </location>
</feature>
<evidence type="ECO:0000313" key="13">
    <source>
        <dbReference type="Proteomes" id="UP000683360"/>
    </source>
</evidence>
<evidence type="ECO:0000259" key="10">
    <source>
        <dbReference type="PROSITE" id="PS50221"/>
    </source>
</evidence>
<dbReference type="SUPFAM" id="SSF56436">
    <property type="entry name" value="C-type lectin-like"/>
    <property type="match status" value="1"/>
</dbReference>
<dbReference type="GO" id="GO:0016020">
    <property type="term" value="C:membrane"/>
    <property type="evidence" value="ECO:0007669"/>
    <property type="project" value="UniProtKB-SubCell"/>
</dbReference>
<keyword evidence="4 9" id="KW-1133">Transmembrane helix</keyword>
<dbReference type="PROSITE" id="PS50221">
    <property type="entry name" value="GAIN_B"/>
    <property type="match status" value="1"/>
</dbReference>
<keyword evidence="3 9" id="KW-0812">Transmembrane</keyword>
<dbReference type="GO" id="GO:0004930">
    <property type="term" value="F:G protein-coupled receptor activity"/>
    <property type="evidence" value="ECO:0007669"/>
    <property type="project" value="InterPro"/>
</dbReference>
<dbReference type="InterPro" id="IPR016187">
    <property type="entry name" value="CTDL_fold"/>
</dbReference>
<dbReference type="SUPFAM" id="SSF81321">
    <property type="entry name" value="Family A G protein-coupled receptor-like"/>
    <property type="match status" value="1"/>
</dbReference>
<feature type="transmembrane region" description="Helical" evidence="9">
    <location>
        <begin position="1070"/>
        <end position="1092"/>
    </location>
</feature>
<feature type="transmembrane region" description="Helical" evidence="9">
    <location>
        <begin position="853"/>
        <end position="876"/>
    </location>
</feature>